<organism evidence="2 3">
    <name type="scientific">Neiella holothuriorum</name>
    <dbReference type="NCBI Taxonomy" id="2870530"/>
    <lineage>
        <taxon>Bacteria</taxon>
        <taxon>Pseudomonadati</taxon>
        <taxon>Pseudomonadota</taxon>
        <taxon>Gammaproteobacteria</taxon>
        <taxon>Alteromonadales</taxon>
        <taxon>Echinimonadaceae</taxon>
        <taxon>Neiella</taxon>
    </lineage>
</organism>
<evidence type="ECO:0000313" key="3">
    <source>
        <dbReference type="Proteomes" id="UP001166251"/>
    </source>
</evidence>
<accession>A0ABS7EDM1</accession>
<dbReference type="Proteomes" id="UP001166251">
    <property type="component" value="Unassembled WGS sequence"/>
</dbReference>
<comment type="caution">
    <text evidence="2">The sequence shown here is derived from an EMBL/GenBank/DDBJ whole genome shotgun (WGS) entry which is preliminary data.</text>
</comment>
<evidence type="ECO:0000313" key="2">
    <source>
        <dbReference type="EMBL" id="MBW8190428.1"/>
    </source>
</evidence>
<keyword evidence="3" id="KW-1185">Reference proteome</keyword>
<dbReference type="EMBL" id="JAHZSS010000004">
    <property type="protein sequence ID" value="MBW8190428.1"/>
    <property type="molecule type" value="Genomic_DNA"/>
</dbReference>
<protein>
    <submittedName>
        <fullName evidence="2">Uncharacterized protein</fullName>
    </submittedName>
</protein>
<keyword evidence="1" id="KW-0812">Transmembrane</keyword>
<dbReference type="RefSeq" id="WP_220103117.1">
    <property type="nucleotide sequence ID" value="NZ_JAHZSS010000004.1"/>
</dbReference>
<reference evidence="2" key="1">
    <citation type="submission" date="2021-07" db="EMBL/GenBank/DDBJ databases">
        <title>Neiella marina sp. nov., isolated from the intestinal content of sea cucumber Apostichopus japonicus.</title>
        <authorList>
            <person name="Bai X."/>
        </authorList>
    </citation>
    <scope>NUCLEOTIDE SEQUENCE</scope>
    <source>
        <strain evidence="2">126</strain>
    </source>
</reference>
<gene>
    <name evidence="2" type="ORF">K0504_05210</name>
</gene>
<keyword evidence="1" id="KW-1133">Transmembrane helix</keyword>
<evidence type="ECO:0000256" key="1">
    <source>
        <dbReference type="SAM" id="Phobius"/>
    </source>
</evidence>
<feature type="transmembrane region" description="Helical" evidence="1">
    <location>
        <begin position="30"/>
        <end position="46"/>
    </location>
</feature>
<name>A0ABS7EDM1_9GAMM</name>
<keyword evidence="1" id="KW-0472">Membrane</keyword>
<proteinExistence type="predicted"/>
<sequence length="66" mass="7302">MLLVVVVLHLVVALLTYVLATASGLLPNRWALLALLLGPAAIVMMQNHRRMVWQSNVGRHSTLVLF</sequence>